<dbReference type="Gene3D" id="2.40.10.10">
    <property type="entry name" value="Trypsin-like serine proteases"/>
    <property type="match status" value="1"/>
</dbReference>
<dbReference type="InterPro" id="IPR043504">
    <property type="entry name" value="Peptidase_S1_PA_chymotrypsin"/>
</dbReference>
<dbReference type="GO" id="GO:0006508">
    <property type="term" value="P:proteolysis"/>
    <property type="evidence" value="ECO:0007669"/>
    <property type="project" value="InterPro"/>
</dbReference>
<dbReference type="PROSITE" id="PS00134">
    <property type="entry name" value="TRYPSIN_HIS"/>
    <property type="match status" value="1"/>
</dbReference>
<protein>
    <submittedName>
        <fullName evidence="1">Uncharacterized protein</fullName>
    </submittedName>
</protein>
<dbReference type="Pfam" id="PF08192">
    <property type="entry name" value="Peptidase_S64"/>
    <property type="match status" value="1"/>
</dbReference>
<dbReference type="AlphaFoldDB" id="A0A2T6ZE11"/>
<keyword evidence="2" id="KW-1185">Reference proteome</keyword>
<dbReference type="SUPFAM" id="SSF50494">
    <property type="entry name" value="Trypsin-like serine proteases"/>
    <property type="match status" value="1"/>
</dbReference>
<comment type="caution">
    <text evidence="1">The sequence shown here is derived from an EMBL/GenBank/DDBJ whole genome shotgun (WGS) entry which is preliminary data.</text>
</comment>
<name>A0A2T6ZE11_TUBBO</name>
<dbReference type="EMBL" id="NESQ01000349">
    <property type="protein sequence ID" value="PUU73730.1"/>
    <property type="molecule type" value="Genomic_DNA"/>
</dbReference>
<dbReference type="STRING" id="42251.A0A2T6ZE11"/>
<dbReference type="GO" id="GO:0004252">
    <property type="term" value="F:serine-type endopeptidase activity"/>
    <property type="evidence" value="ECO:0007669"/>
    <property type="project" value="InterPro"/>
</dbReference>
<reference evidence="1 2" key="1">
    <citation type="submission" date="2017-04" db="EMBL/GenBank/DDBJ databases">
        <title>Draft genome sequence of Tuber borchii Vittad., a whitish edible truffle.</title>
        <authorList>
            <consortium name="DOE Joint Genome Institute"/>
            <person name="Murat C."/>
            <person name="Kuo A."/>
            <person name="Barry K.W."/>
            <person name="Clum A."/>
            <person name="Dockter R.B."/>
            <person name="Fauchery L."/>
            <person name="Iotti M."/>
            <person name="Kohler A."/>
            <person name="Labutti K."/>
            <person name="Lindquist E.A."/>
            <person name="Lipzen A."/>
            <person name="Ohm R.A."/>
            <person name="Wang M."/>
            <person name="Grigoriev I.V."/>
            <person name="Zambonelli A."/>
            <person name="Martin F.M."/>
        </authorList>
    </citation>
    <scope>NUCLEOTIDE SEQUENCE [LARGE SCALE GENOMIC DNA]</scope>
    <source>
        <strain evidence="1 2">Tbo3840</strain>
    </source>
</reference>
<dbReference type="OrthoDB" id="5424383at2759"/>
<accession>A0A2T6ZE11</accession>
<dbReference type="InterPro" id="IPR009003">
    <property type="entry name" value="Peptidase_S1_PA"/>
</dbReference>
<dbReference type="InterPro" id="IPR012985">
    <property type="entry name" value="Peptidase_S64_Ssy5"/>
</dbReference>
<evidence type="ECO:0000313" key="1">
    <source>
        <dbReference type="EMBL" id="PUU73730.1"/>
    </source>
</evidence>
<sequence length="400" mass="43300">MDPGIVPGVIMTLWNYALGPSPDLDKKHFDQPKLKTAIETMDTGMSGPGITPLPAMPGLDMTEMSIYITNVLQLLDRQDAYGILAGVHQPGGPTVPTFIFGLPKYTPHDSEIILPQAPHNIPVWIRDDCILMADEDEEDSDKDEGELPSWAMAPVTQLERLKLEGCSLGVERSMTSAGSFGGFLKRTSEPAIHYGITAAHCVSPGLVGMPLCSPSTVEVTSRIKQLIRYTTLCPLKNRLHITHAKEMEVHQLLQQSQFHPIDSGWSILKDTTFRILLPQSLASQGLIGQFLPAVLLDIGDLYPGAIVAKMGRSTGATCGVVNGAMLQHWENGASTHEIAIIGHSGETFANRGDSGGCVFTLEGEEYKASGMLIGKVRDANISFATPLRLILQSAGDYEWA</sequence>
<dbReference type="Proteomes" id="UP000244722">
    <property type="component" value="Unassembled WGS sequence"/>
</dbReference>
<gene>
    <name evidence="1" type="ORF">B9Z19DRAFT_1068742</name>
</gene>
<organism evidence="1 2">
    <name type="scientific">Tuber borchii</name>
    <name type="common">White truffle</name>
    <dbReference type="NCBI Taxonomy" id="42251"/>
    <lineage>
        <taxon>Eukaryota</taxon>
        <taxon>Fungi</taxon>
        <taxon>Dikarya</taxon>
        <taxon>Ascomycota</taxon>
        <taxon>Pezizomycotina</taxon>
        <taxon>Pezizomycetes</taxon>
        <taxon>Pezizales</taxon>
        <taxon>Tuberaceae</taxon>
        <taxon>Tuber</taxon>
    </lineage>
</organism>
<dbReference type="InterPro" id="IPR018114">
    <property type="entry name" value="TRYPSIN_HIS"/>
</dbReference>
<proteinExistence type="predicted"/>
<evidence type="ECO:0000313" key="2">
    <source>
        <dbReference type="Proteomes" id="UP000244722"/>
    </source>
</evidence>